<gene>
    <name evidence="12" type="primary">Pim1_3</name>
    <name evidence="12" type="ORF">ANTMIN_R13361</name>
</gene>
<evidence type="ECO:0000256" key="2">
    <source>
        <dbReference type="ARBA" id="ARBA00005505"/>
    </source>
</evidence>
<evidence type="ECO:0000256" key="3">
    <source>
        <dbReference type="ARBA" id="ARBA00012513"/>
    </source>
</evidence>
<dbReference type="InterPro" id="IPR000719">
    <property type="entry name" value="Prot_kinase_dom"/>
</dbReference>
<dbReference type="InterPro" id="IPR011009">
    <property type="entry name" value="Kinase-like_dom_sf"/>
</dbReference>
<reference evidence="12 13" key="1">
    <citation type="submission" date="2019-09" db="EMBL/GenBank/DDBJ databases">
        <title>Bird 10,000 Genomes (B10K) Project - Family phase.</title>
        <authorList>
            <person name="Zhang G."/>
        </authorList>
    </citation>
    <scope>NUCLEOTIDE SEQUENCE [LARGE SCALE GENOMIC DNA]</scope>
    <source>
        <strain evidence="12">B10K-DU-011-42</strain>
        <tissue evidence="12">Muscle</tissue>
    </source>
</reference>
<comment type="caution">
    <text evidence="12">The sequence shown here is derived from an EMBL/GenBank/DDBJ whole genome shotgun (WGS) entry which is preliminary data.</text>
</comment>
<dbReference type="Pfam" id="PF00069">
    <property type="entry name" value="Pkinase"/>
    <property type="match status" value="1"/>
</dbReference>
<comment type="catalytic activity">
    <reaction evidence="10">
        <text>L-seryl-[protein] + ATP = O-phospho-L-seryl-[protein] + ADP + H(+)</text>
        <dbReference type="Rhea" id="RHEA:17989"/>
        <dbReference type="Rhea" id="RHEA-COMP:9863"/>
        <dbReference type="Rhea" id="RHEA-COMP:11604"/>
        <dbReference type="ChEBI" id="CHEBI:15378"/>
        <dbReference type="ChEBI" id="CHEBI:29999"/>
        <dbReference type="ChEBI" id="CHEBI:30616"/>
        <dbReference type="ChEBI" id="CHEBI:83421"/>
        <dbReference type="ChEBI" id="CHEBI:456216"/>
        <dbReference type="EC" id="2.7.11.1"/>
    </reaction>
</comment>
<accession>A0A7L2ES90</accession>
<dbReference type="InterPro" id="IPR051138">
    <property type="entry name" value="PIM_Ser/Thr_kinase"/>
</dbReference>
<keyword evidence="8" id="KW-0067">ATP-binding</keyword>
<comment type="catalytic activity">
    <reaction evidence="9">
        <text>L-threonyl-[protein] + ATP = O-phospho-L-threonyl-[protein] + ADP + H(+)</text>
        <dbReference type="Rhea" id="RHEA:46608"/>
        <dbReference type="Rhea" id="RHEA-COMP:11060"/>
        <dbReference type="Rhea" id="RHEA-COMP:11605"/>
        <dbReference type="ChEBI" id="CHEBI:15378"/>
        <dbReference type="ChEBI" id="CHEBI:30013"/>
        <dbReference type="ChEBI" id="CHEBI:30616"/>
        <dbReference type="ChEBI" id="CHEBI:61977"/>
        <dbReference type="ChEBI" id="CHEBI:456216"/>
        <dbReference type="EC" id="2.7.11.1"/>
    </reaction>
</comment>
<feature type="domain" description="Protein kinase" evidence="11">
    <location>
        <begin position="1"/>
        <end position="88"/>
    </location>
</feature>
<dbReference type="PANTHER" id="PTHR22984">
    <property type="entry name" value="SERINE/THREONINE-PROTEIN KINASE PIM"/>
    <property type="match status" value="1"/>
</dbReference>
<evidence type="ECO:0000259" key="11">
    <source>
        <dbReference type="PROSITE" id="PS50011"/>
    </source>
</evidence>
<dbReference type="GO" id="GO:0004674">
    <property type="term" value="F:protein serine/threonine kinase activity"/>
    <property type="evidence" value="ECO:0007669"/>
    <property type="project" value="UniProtKB-KW"/>
</dbReference>
<dbReference type="EC" id="2.7.11.1" evidence="3"/>
<dbReference type="AlphaFoldDB" id="A0A7L2ES90"/>
<protein>
    <recommendedName>
        <fullName evidence="3">non-specific serine/threonine protein kinase</fullName>
        <ecNumber evidence="3">2.7.11.1</ecNumber>
    </recommendedName>
</protein>
<evidence type="ECO:0000256" key="1">
    <source>
        <dbReference type="ARBA" id="ARBA00004340"/>
    </source>
</evidence>
<proteinExistence type="inferred from homology"/>
<dbReference type="OrthoDB" id="9331472at2759"/>
<evidence type="ECO:0000256" key="5">
    <source>
        <dbReference type="ARBA" id="ARBA00022679"/>
    </source>
</evidence>
<organism evidence="12 13">
    <name type="scientific">Anthoscopus minutus</name>
    <name type="common">Southern penduline-tit</name>
    <dbReference type="NCBI Taxonomy" id="156561"/>
    <lineage>
        <taxon>Eukaryota</taxon>
        <taxon>Metazoa</taxon>
        <taxon>Chordata</taxon>
        <taxon>Craniata</taxon>
        <taxon>Vertebrata</taxon>
        <taxon>Euteleostomi</taxon>
        <taxon>Archelosauria</taxon>
        <taxon>Archosauria</taxon>
        <taxon>Dinosauria</taxon>
        <taxon>Saurischia</taxon>
        <taxon>Theropoda</taxon>
        <taxon>Coelurosauria</taxon>
        <taxon>Aves</taxon>
        <taxon>Neognathae</taxon>
        <taxon>Neoaves</taxon>
        <taxon>Telluraves</taxon>
        <taxon>Australaves</taxon>
        <taxon>Passeriformes</taxon>
        <taxon>Paridae</taxon>
        <taxon>Anthoscopus</taxon>
    </lineage>
</organism>
<name>A0A7L2ES90_ANTMN</name>
<evidence type="ECO:0000313" key="12">
    <source>
        <dbReference type="EMBL" id="NXQ64885.1"/>
    </source>
</evidence>
<evidence type="ECO:0000256" key="4">
    <source>
        <dbReference type="ARBA" id="ARBA00022527"/>
    </source>
</evidence>
<keyword evidence="7 12" id="KW-0418">Kinase</keyword>
<evidence type="ECO:0000256" key="9">
    <source>
        <dbReference type="ARBA" id="ARBA00047899"/>
    </source>
</evidence>
<keyword evidence="6" id="KW-0547">Nucleotide-binding</keyword>
<evidence type="ECO:0000313" key="13">
    <source>
        <dbReference type="Proteomes" id="UP000554720"/>
    </source>
</evidence>
<feature type="non-terminal residue" evidence="12">
    <location>
        <position position="1"/>
    </location>
</feature>
<dbReference type="Proteomes" id="UP000554720">
    <property type="component" value="Unassembled WGS sequence"/>
</dbReference>
<keyword evidence="4" id="KW-0723">Serine/threonine-protein kinase</keyword>
<dbReference type="SUPFAM" id="SSF56112">
    <property type="entry name" value="Protein kinase-like (PK-like)"/>
    <property type="match status" value="1"/>
</dbReference>
<evidence type="ECO:0000256" key="10">
    <source>
        <dbReference type="ARBA" id="ARBA00048679"/>
    </source>
</evidence>
<feature type="non-terminal residue" evidence="12">
    <location>
        <position position="94"/>
    </location>
</feature>
<comment type="subcellular location">
    <subcellularLocation>
        <location evidence="1">Host cell</location>
    </subcellularLocation>
</comment>
<dbReference type="Gene3D" id="1.10.510.10">
    <property type="entry name" value="Transferase(Phosphotransferase) domain 1"/>
    <property type="match status" value="1"/>
</dbReference>
<sequence>GILSYRPTEWIHQRRYHGEAATIWSLGILLYHLVVGKHPFRRGQKIIWGRILFPQRLSQECQDVIKRCLSMQPLDKPSLESLFCDPWLQGYHLP</sequence>
<keyword evidence="5" id="KW-0808">Transferase</keyword>
<dbReference type="PROSITE" id="PS50011">
    <property type="entry name" value="PROTEIN_KINASE_DOM"/>
    <property type="match status" value="1"/>
</dbReference>
<keyword evidence="13" id="KW-1185">Reference proteome</keyword>
<dbReference type="GO" id="GO:0005524">
    <property type="term" value="F:ATP binding"/>
    <property type="evidence" value="ECO:0007669"/>
    <property type="project" value="UniProtKB-KW"/>
</dbReference>
<evidence type="ECO:0000256" key="7">
    <source>
        <dbReference type="ARBA" id="ARBA00022777"/>
    </source>
</evidence>
<comment type="similarity">
    <text evidence="2">Belongs to the protein kinase superfamily. CAMK Ser/Thr protein kinase family. PIM subfamily.</text>
</comment>
<dbReference type="EMBL" id="VWYI01050890">
    <property type="protein sequence ID" value="NXQ64885.1"/>
    <property type="molecule type" value="Genomic_DNA"/>
</dbReference>
<dbReference type="GO" id="GO:0043657">
    <property type="term" value="C:host cell"/>
    <property type="evidence" value="ECO:0007669"/>
    <property type="project" value="UniProtKB-SubCell"/>
</dbReference>
<evidence type="ECO:0000256" key="8">
    <source>
        <dbReference type="ARBA" id="ARBA00022840"/>
    </source>
</evidence>
<dbReference type="GO" id="GO:0005737">
    <property type="term" value="C:cytoplasm"/>
    <property type="evidence" value="ECO:0007669"/>
    <property type="project" value="TreeGrafter"/>
</dbReference>
<evidence type="ECO:0000256" key="6">
    <source>
        <dbReference type="ARBA" id="ARBA00022741"/>
    </source>
</evidence>
<dbReference type="PANTHER" id="PTHR22984:SF25">
    <property type="entry name" value="PROTEIN KINASE DOMAIN-CONTAINING PROTEIN"/>
    <property type="match status" value="1"/>
</dbReference>